<dbReference type="Proteomes" id="UP000189580">
    <property type="component" value="Chromosome c"/>
</dbReference>
<dbReference type="InterPro" id="IPR052898">
    <property type="entry name" value="ACAD10-like"/>
</dbReference>
<dbReference type="Gene3D" id="3.90.1200.10">
    <property type="match status" value="1"/>
</dbReference>
<reference evidence="2 3" key="1">
    <citation type="submission" date="2016-02" db="EMBL/GenBank/DDBJ databases">
        <title>Complete genome sequence and transcriptome regulation of the pentose utilising yeast Sugiyamaella lignohabitans.</title>
        <authorList>
            <person name="Bellasio M."/>
            <person name="Peymann A."/>
            <person name="Valli M."/>
            <person name="Sipitzky M."/>
            <person name="Graf A."/>
            <person name="Sauer M."/>
            <person name="Marx H."/>
            <person name="Mattanovich D."/>
        </authorList>
    </citation>
    <scope>NUCLEOTIDE SEQUENCE [LARGE SCALE GENOMIC DNA]</scope>
    <source>
        <strain evidence="2 3">CBS 10342</strain>
    </source>
</reference>
<dbReference type="InterPro" id="IPR002575">
    <property type="entry name" value="Aminoglycoside_PTrfase"/>
</dbReference>
<dbReference type="CDD" id="cd05154">
    <property type="entry name" value="ACAD10_11_N-like"/>
    <property type="match status" value="1"/>
</dbReference>
<dbReference type="PANTHER" id="PTHR47829:SF1">
    <property type="entry name" value="HAD FAMILY PHOSPHATASE"/>
    <property type="match status" value="1"/>
</dbReference>
<sequence length="238" mass="26781">MINNSRHPIDLETLTRYLTSQKPDIFEAPLTLKQFGFGQSNPSYQIIDAKDRKYVLRKQPPGTLVSKSAHRVDREYHMIKAISSTGKVPVPEVYLLCQDKSIIGSDFYIMNFVSGRIFHDPRIPSLSAKDRNECWASAITTLANLHSLDPSKIGLPNSFTKNLSSHYPRQVVTLNKVHEAQAQVTDSKTGKVLGPIPNFDTLIEFIKTHTPPERVGIVHGDYKIDNLVSISRIVLVIF</sequence>
<keyword evidence="3" id="KW-1185">Reference proteome</keyword>
<dbReference type="Gene3D" id="3.30.200.20">
    <property type="entry name" value="Phosphorylase Kinase, domain 1"/>
    <property type="match status" value="1"/>
</dbReference>
<evidence type="ECO:0000313" key="2">
    <source>
        <dbReference type="EMBL" id="ANB11468.1"/>
    </source>
</evidence>
<dbReference type="RefSeq" id="XP_018733945.1">
    <property type="nucleotide sequence ID" value="XM_018881346.1"/>
</dbReference>
<proteinExistence type="predicted"/>
<dbReference type="EMBL" id="CP014500">
    <property type="protein sequence ID" value="ANB11468.1"/>
    <property type="molecule type" value="Genomic_DNA"/>
</dbReference>
<dbReference type="OrthoDB" id="191037at2759"/>
<dbReference type="AlphaFoldDB" id="A0A161HJB7"/>
<dbReference type="InterPro" id="IPR011009">
    <property type="entry name" value="Kinase-like_dom_sf"/>
</dbReference>
<protein>
    <recommendedName>
        <fullName evidence="1">Aminoglycoside phosphotransferase domain-containing protein</fullName>
    </recommendedName>
</protein>
<dbReference type="PANTHER" id="PTHR47829">
    <property type="entry name" value="HYDROLASE, PUTATIVE (AFU_ORTHOLOGUE AFUA_1G12880)-RELATED"/>
    <property type="match status" value="1"/>
</dbReference>
<accession>A0A161HJB7</accession>
<dbReference type="KEGG" id="slb:AWJ20_4280"/>
<dbReference type="SUPFAM" id="SSF56112">
    <property type="entry name" value="Protein kinase-like (PK-like)"/>
    <property type="match status" value="1"/>
</dbReference>
<name>A0A161HJB7_9ASCO</name>
<dbReference type="Pfam" id="PF01636">
    <property type="entry name" value="APH"/>
    <property type="match status" value="1"/>
</dbReference>
<dbReference type="GeneID" id="30036395"/>
<feature type="domain" description="Aminoglycoside phosphotransferase" evidence="1">
    <location>
        <begin position="31"/>
        <end position="228"/>
    </location>
</feature>
<gene>
    <name evidence="2" type="ORF">AWJ20_4280</name>
</gene>
<evidence type="ECO:0000313" key="3">
    <source>
        <dbReference type="Proteomes" id="UP000189580"/>
    </source>
</evidence>
<organism evidence="2 3">
    <name type="scientific">Sugiyamaella lignohabitans</name>
    <dbReference type="NCBI Taxonomy" id="796027"/>
    <lineage>
        <taxon>Eukaryota</taxon>
        <taxon>Fungi</taxon>
        <taxon>Dikarya</taxon>
        <taxon>Ascomycota</taxon>
        <taxon>Saccharomycotina</taxon>
        <taxon>Dipodascomycetes</taxon>
        <taxon>Dipodascales</taxon>
        <taxon>Trichomonascaceae</taxon>
        <taxon>Sugiyamaella</taxon>
    </lineage>
</organism>
<evidence type="ECO:0000259" key="1">
    <source>
        <dbReference type="Pfam" id="PF01636"/>
    </source>
</evidence>
<dbReference type="InterPro" id="IPR041726">
    <property type="entry name" value="ACAD10_11_N"/>
</dbReference>